<accession>A0A2H9T1P2</accession>
<dbReference type="Pfam" id="PF04430">
    <property type="entry name" value="DUF498"/>
    <property type="match status" value="1"/>
</dbReference>
<dbReference type="Proteomes" id="UP000236946">
    <property type="component" value="Unassembled WGS sequence"/>
</dbReference>
<reference evidence="2" key="1">
    <citation type="submission" date="2017-09" db="EMBL/GenBank/DDBJ databases">
        <title>Depth-based differentiation of microbial function through sediment-hosted aquifers and enrichment of novel symbionts in the deep terrestrial subsurface.</title>
        <authorList>
            <person name="Probst A.J."/>
            <person name="Ladd B."/>
            <person name="Jarett J.K."/>
            <person name="Geller-Mcgrath D.E."/>
            <person name="Sieber C.M.K."/>
            <person name="Emerson J.B."/>
            <person name="Anantharaman K."/>
            <person name="Thomas B.C."/>
            <person name="Malmstrom R."/>
            <person name="Stieglmeier M."/>
            <person name="Klingl A."/>
            <person name="Woyke T."/>
            <person name="Ryan C.M."/>
            <person name="Banfield J.F."/>
        </authorList>
    </citation>
    <scope>NUCLEOTIDE SEQUENCE [LARGE SCALE GENOMIC DNA]</scope>
</reference>
<dbReference type="AlphaFoldDB" id="A0A2H9T1P2"/>
<organism evidence="1 2">
    <name type="scientific">Candidatus Staskawiczbacteria bacterium CG10_big_fil_rev_8_21_14_0_10_38_10</name>
    <dbReference type="NCBI Taxonomy" id="1974891"/>
    <lineage>
        <taxon>Bacteria</taxon>
        <taxon>Candidatus Staskawicziibacteriota</taxon>
    </lineage>
</organism>
<dbReference type="Gene3D" id="3.40.1230.10">
    <property type="entry name" value="MTH938-like"/>
    <property type="match status" value="1"/>
</dbReference>
<proteinExistence type="predicted"/>
<comment type="caution">
    <text evidence="1">The sequence shown here is derived from an EMBL/GenBank/DDBJ whole genome shotgun (WGS) entry which is preliminary data.</text>
</comment>
<sequence length="69" mass="7670">NPEIIVIGTGEPGLAEVTEETKEFIRGKGIELIVDKTEDAVKTFNVINEESLEEEGRQKKIIGLFHLTC</sequence>
<dbReference type="EMBL" id="PFEN01000017">
    <property type="protein sequence ID" value="PJE69618.1"/>
    <property type="molecule type" value="Genomic_DNA"/>
</dbReference>
<dbReference type="SUPFAM" id="SSF64076">
    <property type="entry name" value="MTH938-like"/>
    <property type="match status" value="1"/>
</dbReference>
<dbReference type="InterPro" id="IPR036748">
    <property type="entry name" value="MTH938-like_sf"/>
</dbReference>
<feature type="non-terminal residue" evidence="1">
    <location>
        <position position="1"/>
    </location>
</feature>
<name>A0A2H9T1P2_9BACT</name>
<evidence type="ECO:0000313" key="1">
    <source>
        <dbReference type="EMBL" id="PJE69618.1"/>
    </source>
</evidence>
<dbReference type="InterPro" id="IPR007523">
    <property type="entry name" value="NDUFAF3/AAMDC"/>
</dbReference>
<protein>
    <submittedName>
        <fullName evidence="1">Uncharacterized protein</fullName>
    </submittedName>
</protein>
<gene>
    <name evidence="1" type="ORF">COU98_01010</name>
</gene>
<evidence type="ECO:0000313" key="2">
    <source>
        <dbReference type="Proteomes" id="UP000236946"/>
    </source>
</evidence>